<organism evidence="3 4">
    <name type="scientific">Saccharothrix carnea</name>
    <dbReference type="NCBI Taxonomy" id="1280637"/>
    <lineage>
        <taxon>Bacteria</taxon>
        <taxon>Bacillati</taxon>
        <taxon>Actinomycetota</taxon>
        <taxon>Actinomycetes</taxon>
        <taxon>Pseudonocardiales</taxon>
        <taxon>Pseudonocardiaceae</taxon>
        <taxon>Saccharothrix</taxon>
    </lineage>
</organism>
<feature type="region of interest" description="Disordered" evidence="1">
    <location>
        <begin position="51"/>
        <end position="83"/>
    </location>
</feature>
<comment type="caution">
    <text evidence="3">The sequence shown here is derived from an EMBL/GenBank/DDBJ whole genome shotgun (WGS) entry which is preliminary data.</text>
</comment>
<sequence length="129" mass="13017">MWPAAAGVVTSATGVAINLATDGRANPWTWVAVALLTALGVVIALRLQSAPSAPRVDAPPQSRADVPAEPEPQAPTTVTNSISGTVHGAVVQAGTLGSVTVNSPTTVNQTAIARDGGTVHQAGRDIRHD</sequence>
<feature type="compositionally biased region" description="Polar residues" evidence="1">
    <location>
        <begin position="74"/>
        <end position="83"/>
    </location>
</feature>
<keyword evidence="2" id="KW-0472">Membrane</keyword>
<feature type="transmembrane region" description="Helical" evidence="2">
    <location>
        <begin position="28"/>
        <end position="47"/>
    </location>
</feature>
<evidence type="ECO:0000313" key="3">
    <source>
        <dbReference type="EMBL" id="PSL58095.1"/>
    </source>
</evidence>
<reference evidence="3 4" key="1">
    <citation type="submission" date="2018-03" db="EMBL/GenBank/DDBJ databases">
        <title>Genomic Encyclopedia of Type Strains, Phase III (KMG-III): the genomes of soil and plant-associated and newly described type strains.</title>
        <authorList>
            <person name="Whitman W."/>
        </authorList>
    </citation>
    <scope>NUCLEOTIDE SEQUENCE [LARGE SCALE GENOMIC DNA]</scope>
    <source>
        <strain evidence="3 4">CGMCC 4.7097</strain>
    </source>
</reference>
<gene>
    <name evidence="3" type="ORF">B0I31_101311</name>
</gene>
<keyword evidence="2" id="KW-0812">Transmembrane</keyword>
<evidence type="ECO:0000256" key="2">
    <source>
        <dbReference type="SAM" id="Phobius"/>
    </source>
</evidence>
<keyword evidence="4" id="KW-1185">Reference proteome</keyword>
<name>A0A2P8II04_SACCR</name>
<protein>
    <submittedName>
        <fullName evidence="3">Uncharacterized protein</fullName>
    </submittedName>
</protein>
<proteinExistence type="predicted"/>
<dbReference type="EMBL" id="PYAX01000001">
    <property type="protein sequence ID" value="PSL58095.1"/>
    <property type="molecule type" value="Genomic_DNA"/>
</dbReference>
<dbReference type="AlphaFoldDB" id="A0A2P8II04"/>
<dbReference type="Proteomes" id="UP000241118">
    <property type="component" value="Unassembled WGS sequence"/>
</dbReference>
<keyword evidence="2" id="KW-1133">Transmembrane helix</keyword>
<evidence type="ECO:0000313" key="4">
    <source>
        <dbReference type="Proteomes" id="UP000241118"/>
    </source>
</evidence>
<accession>A0A2P8II04</accession>
<evidence type="ECO:0000256" key="1">
    <source>
        <dbReference type="SAM" id="MobiDB-lite"/>
    </source>
</evidence>